<dbReference type="Pfam" id="PF13972">
    <property type="entry name" value="TetR"/>
    <property type="match status" value="1"/>
</dbReference>
<keyword evidence="5" id="KW-1185">Reference proteome</keyword>
<proteinExistence type="predicted"/>
<gene>
    <name evidence="4" type="ORF">P278_29980</name>
</gene>
<dbReference type="PANTHER" id="PTHR43479">
    <property type="entry name" value="ACREF/ENVCD OPERON REPRESSOR-RELATED"/>
    <property type="match status" value="1"/>
</dbReference>
<dbReference type="eggNOG" id="COG1309">
    <property type="taxonomic scope" value="Bacteria"/>
</dbReference>
<organism evidence="4 5">
    <name type="scientific">Zhouia amylolytica AD3</name>
    <dbReference type="NCBI Taxonomy" id="1286632"/>
    <lineage>
        <taxon>Bacteria</taxon>
        <taxon>Pseudomonadati</taxon>
        <taxon>Bacteroidota</taxon>
        <taxon>Flavobacteriia</taxon>
        <taxon>Flavobacteriales</taxon>
        <taxon>Flavobacteriaceae</taxon>
        <taxon>Zhouia</taxon>
    </lineage>
</organism>
<feature type="DNA-binding region" description="H-T-H motif" evidence="2">
    <location>
        <begin position="35"/>
        <end position="54"/>
    </location>
</feature>
<reference evidence="4 5" key="2">
    <citation type="journal article" date="2016" name="Genome Announc.">
        <title>Draft Genome Sequence of Zhouia amylolytica AD3, Isolated from Tidal Flat Sediment.</title>
        <authorList>
            <person name="Jia B."/>
            <person name="Jin H.M."/>
            <person name="Lee H.J."/>
            <person name="Jeon C.O."/>
        </authorList>
    </citation>
    <scope>NUCLEOTIDE SEQUENCE [LARGE SCALE GENOMIC DNA]</scope>
    <source>
        <strain evidence="4 5">AD3</strain>
    </source>
</reference>
<protein>
    <recommendedName>
        <fullName evidence="3">HTH tetR-type domain-containing protein</fullName>
    </recommendedName>
</protein>
<dbReference type="EMBL" id="AYXY01000026">
    <property type="protein sequence ID" value="ETN94194.1"/>
    <property type="molecule type" value="Genomic_DNA"/>
</dbReference>
<feature type="domain" description="HTH tetR-type" evidence="3">
    <location>
        <begin position="12"/>
        <end position="72"/>
    </location>
</feature>
<dbReference type="PRINTS" id="PR00455">
    <property type="entry name" value="HTHTETR"/>
</dbReference>
<dbReference type="PROSITE" id="PS50977">
    <property type="entry name" value="HTH_TETR_2"/>
    <property type="match status" value="1"/>
</dbReference>
<evidence type="ECO:0000256" key="1">
    <source>
        <dbReference type="ARBA" id="ARBA00023125"/>
    </source>
</evidence>
<dbReference type="InterPro" id="IPR009057">
    <property type="entry name" value="Homeodomain-like_sf"/>
</dbReference>
<dbReference type="STRING" id="376730.SAMN04487906_0319"/>
<dbReference type="RefSeq" id="WP_038268500.1">
    <property type="nucleotide sequence ID" value="NZ_AYXY01000026.1"/>
</dbReference>
<dbReference type="InterPro" id="IPR025722">
    <property type="entry name" value="TetR"/>
</dbReference>
<evidence type="ECO:0000259" key="3">
    <source>
        <dbReference type="PROSITE" id="PS50977"/>
    </source>
</evidence>
<dbReference type="Pfam" id="PF00440">
    <property type="entry name" value="TetR_N"/>
    <property type="match status" value="1"/>
</dbReference>
<accession>W2UJP8</accession>
<evidence type="ECO:0000256" key="2">
    <source>
        <dbReference type="PROSITE-ProRule" id="PRU00335"/>
    </source>
</evidence>
<dbReference type="AlphaFoldDB" id="W2UJP8"/>
<dbReference type="InterPro" id="IPR050624">
    <property type="entry name" value="HTH-type_Tx_Regulator"/>
</dbReference>
<reference evidence="5" key="1">
    <citation type="submission" date="2013-11" db="EMBL/GenBank/DDBJ databases">
        <title>Draft genome sequence from a member of Zhouia, isolated tidal flat.</title>
        <authorList>
            <person name="Jin H."/>
            <person name="Jeon C.O."/>
        </authorList>
    </citation>
    <scope>NUCLEOTIDE SEQUENCE [LARGE SCALE GENOMIC DNA]</scope>
    <source>
        <strain evidence="5">AD3</strain>
    </source>
</reference>
<name>W2UJP8_9FLAO</name>
<keyword evidence="1 2" id="KW-0238">DNA-binding</keyword>
<dbReference type="SUPFAM" id="SSF46689">
    <property type="entry name" value="Homeodomain-like"/>
    <property type="match status" value="1"/>
</dbReference>
<dbReference type="InterPro" id="IPR001647">
    <property type="entry name" value="HTH_TetR"/>
</dbReference>
<evidence type="ECO:0000313" key="5">
    <source>
        <dbReference type="Proteomes" id="UP000018850"/>
    </source>
</evidence>
<dbReference type="Gene3D" id="1.10.357.10">
    <property type="entry name" value="Tetracycline Repressor, domain 2"/>
    <property type="match status" value="1"/>
</dbReference>
<dbReference type="GO" id="GO:0003677">
    <property type="term" value="F:DNA binding"/>
    <property type="evidence" value="ECO:0007669"/>
    <property type="project" value="UniProtKB-UniRule"/>
</dbReference>
<dbReference type="PANTHER" id="PTHR43479:SF11">
    <property type="entry name" value="ACREF_ENVCD OPERON REPRESSOR-RELATED"/>
    <property type="match status" value="1"/>
</dbReference>
<evidence type="ECO:0000313" key="4">
    <source>
        <dbReference type="EMBL" id="ETN94194.1"/>
    </source>
</evidence>
<sequence length="222" mass="26202">MSVGSKGKNKKLKTKQRIINQAIALFNKDGVRNVTIRNIASEMAIAHGNLTYHYKNKEDLLLAIYGQMRIEMSQSYILSKDSATSFEHFHRLLLHLEHFQLKYRFFNLDVLEISRTFSKINEVLQDTLLLRRDQMVKLFQGFLDEDLIDGTSVDDYTRLRHTIRILITFWLSQMEVFPESGTKEEGEMVAHIWNLIKPHMTENGKREFTRVSEQFLRYEEEV</sequence>
<comment type="caution">
    <text evidence="4">The sequence shown here is derived from an EMBL/GenBank/DDBJ whole genome shotgun (WGS) entry which is preliminary data.</text>
</comment>
<dbReference type="Proteomes" id="UP000018850">
    <property type="component" value="Unassembled WGS sequence"/>
</dbReference>